<dbReference type="GO" id="GO:0030313">
    <property type="term" value="C:cell envelope"/>
    <property type="evidence" value="ECO:0007669"/>
    <property type="project" value="UniProtKB-SubCell"/>
</dbReference>
<dbReference type="AlphaFoldDB" id="A0A2W2C953"/>
<dbReference type="GO" id="GO:0042597">
    <property type="term" value="C:periplasmic space"/>
    <property type="evidence" value="ECO:0007669"/>
    <property type="project" value="UniProtKB-ARBA"/>
</dbReference>
<name>A0A2W2C953_9ACTN</name>
<accession>A0A2W2C953</accession>
<dbReference type="GO" id="GO:0015833">
    <property type="term" value="P:peptide transport"/>
    <property type="evidence" value="ECO:0007669"/>
    <property type="project" value="TreeGrafter"/>
</dbReference>
<dbReference type="PANTHER" id="PTHR30290">
    <property type="entry name" value="PERIPLASMIC BINDING COMPONENT OF ABC TRANSPORTER"/>
    <property type="match status" value="1"/>
</dbReference>
<dbReference type="Gene3D" id="3.40.190.10">
    <property type="entry name" value="Periplasmic binding protein-like II"/>
    <property type="match status" value="1"/>
</dbReference>
<dbReference type="CDD" id="cd00995">
    <property type="entry name" value="PBP2_NikA_DppA_OppA_like"/>
    <property type="match status" value="1"/>
</dbReference>
<gene>
    <name evidence="6" type="ORF">C1I92_07620</name>
</gene>
<dbReference type="EMBL" id="POTW01000013">
    <property type="protein sequence ID" value="PZF84727.1"/>
    <property type="molecule type" value="Genomic_DNA"/>
</dbReference>
<sequence>MVVAFVAAGLVAAGCGASSDPSGGRGDEVPYAEDGTFTMALLEDLGSLDPYRGTAFRVDRLAYDSLVNLQPDGRFVSGLAEEWTADALSARFVLRDDITCSDGTPLTASDVAAAISYVSDPENGSGQYGINTPTVPLTATGDDATRTVTVALEQPFAFLLNTIGLLPIVCRAGMEDPDLLATASAGTGPFVVTDIVPGQSYTFTRRDGYTWGPGGAGTSEPGTPATIVVRIVPNETTAANLLLSGEVNYAKISGQDQQRLAEQSFDTLEVAAPGAGLRFNQNEADGRVGADQRVRQALVQALDLEEVIQVSTGGTGRAATSLVQVEPRACAGDNVSGHLPEHDPGAAEALLDQAGWVRGPDGVRVKDGTPLMLDLHYLPSSSSYEKPTVELIAQKWEALGAQVTLTADTTVGYSDVLFEHRNWDAVMQLGTAYLPSAWVPFLSGPLPPEGTNLGGVNEDYEELVAQAATMTPPEACDYWNRAEQALYRDLDIVPISDRIDVFYLRRAEAEAAGYVNPIPTSIRLLD</sequence>
<evidence type="ECO:0000313" key="7">
    <source>
        <dbReference type="Proteomes" id="UP000248764"/>
    </source>
</evidence>
<dbReference type="InterPro" id="IPR030678">
    <property type="entry name" value="Peptide/Ni-bd"/>
</dbReference>
<dbReference type="InterPro" id="IPR039424">
    <property type="entry name" value="SBP_5"/>
</dbReference>
<evidence type="ECO:0000256" key="2">
    <source>
        <dbReference type="ARBA" id="ARBA00005695"/>
    </source>
</evidence>
<dbReference type="SUPFAM" id="SSF53850">
    <property type="entry name" value="Periplasmic binding protein-like II"/>
    <property type="match status" value="1"/>
</dbReference>
<dbReference type="GO" id="GO:0043190">
    <property type="term" value="C:ATP-binding cassette (ABC) transporter complex"/>
    <property type="evidence" value="ECO:0007669"/>
    <property type="project" value="InterPro"/>
</dbReference>
<keyword evidence="7" id="KW-1185">Reference proteome</keyword>
<dbReference type="Gene3D" id="3.10.105.10">
    <property type="entry name" value="Dipeptide-binding Protein, Domain 3"/>
    <property type="match status" value="1"/>
</dbReference>
<dbReference type="PANTHER" id="PTHR30290:SF10">
    <property type="entry name" value="PERIPLASMIC OLIGOPEPTIDE-BINDING PROTEIN-RELATED"/>
    <property type="match status" value="1"/>
</dbReference>
<feature type="domain" description="Solute-binding protein family 5" evidence="5">
    <location>
        <begin position="75"/>
        <end position="430"/>
    </location>
</feature>
<evidence type="ECO:0000259" key="5">
    <source>
        <dbReference type="Pfam" id="PF00496"/>
    </source>
</evidence>
<proteinExistence type="inferred from homology"/>
<dbReference type="Pfam" id="PF00496">
    <property type="entry name" value="SBP_bac_5"/>
    <property type="match status" value="1"/>
</dbReference>
<dbReference type="InterPro" id="IPR000914">
    <property type="entry name" value="SBP_5_dom"/>
</dbReference>
<reference evidence="6 7" key="1">
    <citation type="submission" date="2018-01" db="EMBL/GenBank/DDBJ databases">
        <title>Draft genome sequence of Jiangella sp. GTF31.</title>
        <authorList>
            <person name="Sahin N."/>
            <person name="Ay H."/>
            <person name="Saygin H."/>
        </authorList>
    </citation>
    <scope>NUCLEOTIDE SEQUENCE [LARGE SCALE GENOMIC DNA]</scope>
    <source>
        <strain evidence="6 7">GTF31</strain>
    </source>
</reference>
<organism evidence="6 7">
    <name type="scientific">Jiangella anatolica</name>
    <dbReference type="NCBI Taxonomy" id="2670374"/>
    <lineage>
        <taxon>Bacteria</taxon>
        <taxon>Bacillati</taxon>
        <taxon>Actinomycetota</taxon>
        <taxon>Actinomycetes</taxon>
        <taxon>Jiangellales</taxon>
        <taxon>Jiangellaceae</taxon>
        <taxon>Jiangella</taxon>
    </lineage>
</organism>
<comment type="similarity">
    <text evidence="2">Belongs to the bacterial solute-binding protein 5 family.</text>
</comment>
<comment type="caution">
    <text evidence="6">The sequence shown here is derived from an EMBL/GenBank/DDBJ whole genome shotgun (WGS) entry which is preliminary data.</text>
</comment>
<keyword evidence="3" id="KW-0813">Transport</keyword>
<keyword evidence="4" id="KW-0732">Signal</keyword>
<dbReference type="Proteomes" id="UP000248764">
    <property type="component" value="Unassembled WGS sequence"/>
</dbReference>
<evidence type="ECO:0000256" key="4">
    <source>
        <dbReference type="ARBA" id="ARBA00022729"/>
    </source>
</evidence>
<evidence type="ECO:0000256" key="1">
    <source>
        <dbReference type="ARBA" id="ARBA00004196"/>
    </source>
</evidence>
<evidence type="ECO:0000256" key="3">
    <source>
        <dbReference type="ARBA" id="ARBA00022448"/>
    </source>
</evidence>
<dbReference type="PIRSF" id="PIRSF002741">
    <property type="entry name" value="MppA"/>
    <property type="match status" value="1"/>
</dbReference>
<comment type="subcellular location">
    <subcellularLocation>
        <location evidence="1">Cell envelope</location>
    </subcellularLocation>
</comment>
<protein>
    <submittedName>
        <fullName evidence="6">Peptide ABC transporter substrate-binding protein</fullName>
    </submittedName>
</protein>
<evidence type="ECO:0000313" key="6">
    <source>
        <dbReference type="EMBL" id="PZF84727.1"/>
    </source>
</evidence>
<dbReference type="GO" id="GO:1904680">
    <property type="term" value="F:peptide transmembrane transporter activity"/>
    <property type="evidence" value="ECO:0007669"/>
    <property type="project" value="TreeGrafter"/>
</dbReference>